<feature type="compositionally biased region" description="Polar residues" evidence="3">
    <location>
        <begin position="563"/>
        <end position="605"/>
    </location>
</feature>
<reference evidence="5 6" key="2">
    <citation type="submission" date="2019-01" db="EMBL/GenBank/DDBJ databases">
        <title>The decoding of complex shrimp genome reveals the adaptation for benthos swimmer, frequently molting mechanism and breeding impact on genome.</title>
        <authorList>
            <person name="Sun Y."/>
            <person name="Gao Y."/>
            <person name="Yu Y."/>
        </authorList>
    </citation>
    <scope>NUCLEOTIDE SEQUENCE [LARGE SCALE GENOMIC DNA]</scope>
    <source>
        <tissue evidence="5">Muscle</tissue>
    </source>
</reference>
<keyword evidence="2" id="KW-0067">ATP-binding</keyword>
<feature type="compositionally biased region" description="Polar residues" evidence="3">
    <location>
        <begin position="741"/>
        <end position="773"/>
    </location>
</feature>
<reference evidence="5 6" key="1">
    <citation type="submission" date="2018-04" db="EMBL/GenBank/DDBJ databases">
        <authorList>
            <person name="Zhang X."/>
            <person name="Yuan J."/>
            <person name="Li F."/>
            <person name="Xiang J."/>
        </authorList>
    </citation>
    <scope>NUCLEOTIDE SEQUENCE [LARGE SCALE GENOMIC DNA]</scope>
    <source>
        <tissue evidence="5">Muscle</tissue>
    </source>
</reference>
<dbReference type="PROSITE" id="PS50011">
    <property type="entry name" value="PROTEIN_KINASE_DOM"/>
    <property type="match status" value="1"/>
</dbReference>
<feature type="compositionally biased region" description="Basic and acidic residues" evidence="3">
    <location>
        <begin position="912"/>
        <end position="944"/>
    </location>
</feature>
<dbReference type="GO" id="GO:0035556">
    <property type="term" value="P:intracellular signal transduction"/>
    <property type="evidence" value="ECO:0007669"/>
    <property type="project" value="TreeGrafter"/>
</dbReference>
<dbReference type="OrthoDB" id="193931at2759"/>
<evidence type="ECO:0000313" key="5">
    <source>
        <dbReference type="EMBL" id="ROT63496.1"/>
    </source>
</evidence>
<feature type="compositionally biased region" description="Low complexity" evidence="3">
    <location>
        <begin position="645"/>
        <end position="654"/>
    </location>
</feature>
<feature type="region of interest" description="Disordered" evidence="3">
    <location>
        <begin position="704"/>
        <end position="815"/>
    </location>
</feature>
<dbReference type="InterPro" id="IPR008271">
    <property type="entry name" value="Ser/Thr_kinase_AS"/>
</dbReference>
<evidence type="ECO:0000256" key="1">
    <source>
        <dbReference type="ARBA" id="ARBA00022741"/>
    </source>
</evidence>
<protein>
    <submittedName>
        <fullName evidence="5">NUAK family SNF1-like kinase 1</fullName>
    </submittedName>
</protein>
<feature type="region of interest" description="Disordered" evidence="3">
    <location>
        <begin position="273"/>
        <end position="676"/>
    </location>
</feature>
<keyword evidence="1" id="KW-0547">Nucleotide-binding</keyword>
<keyword evidence="5" id="KW-0418">Kinase</keyword>
<name>A0A423SH05_PENVA</name>
<dbReference type="SMART" id="SM00220">
    <property type="entry name" value="S_TKc"/>
    <property type="match status" value="1"/>
</dbReference>
<dbReference type="Gene3D" id="1.10.510.10">
    <property type="entry name" value="Transferase(Phosphotransferase) domain 1"/>
    <property type="match status" value="1"/>
</dbReference>
<feature type="compositionally biased region" description="Pro residues" evidence="3">
    <location>
        <begin position="293"/>
        <end position="309"/>
    </location>
</feature>
<sequence length="944" mass="103503">MSLQFRPQVAIKTIKKAKIETEQDLIRIRREIQIMSSVQHPQIIHIYEVFENREKMVLVMEYAAGGELYDYLSERKVLSEDEARRVFRHVASATYYCHKHKICHRDLKLENILLDLEGNAKIADFGLSNVFDEKHRLDTFCGSPLYASPEIVKGIPYTGPEVDCWSLGVLLYTLVYGAMPFDGSNFKRLVKQITQGDYYEPKKPSSASDLIRSMLTVSASKRASIEDICSHWWVNEGYLESCLDVAEALANQTPVRLDLLLSLAPKHINSEHMLIQPEEEDSARSPPTSEATRPPPQLQLPPPPPPDPTPVAATRSASLDKKKKRESGVEGTPKSSRKERKTDVNSHEGGSGRKPPAGPDGDTSERKKSVKKRDPAIEGDTSEKSERSERKKSVKKREPIVDGDASDLSEKSERRKSVKKRETSAEKDTSESDRLERKKSVKKREPSVTRESSDDKSEKRKTVKKKEPLKEKSSSKTGSESVTEPSAVINGEKHEAGKSKDTQIESLEDQSSSLSLKPPLPKDQVTEKGKPSAKDVALPKSSSRGEKEDMVTEQPEPMEVESATPTLSVSAPGPTKTSGSAKSIGSVASNEGTLKASDSSLSRESVSPMKCDAALAPIPQETPKKSKSPSPSQTPKVRKVKSKSIVKTSSKNSVEGQPSETMAVNGESIRVAPSPIPKVDETEKVLQETADKIKLSEESHIPIIVKTGDGETQVIETGNDVATTKEGESVSEPRRKESESATESVSSKDASQCSSMLSTPARSRAGSESSTEARPSRTDPAKRQSKIFKAAAMWENQGTQPPPPLEKPKKAVRAGGKVMTDLAKKFEEKPTIDRKSKVVPLFKVSDARKAFEQKPADKPSVILRKKPVTESLPSSPTNKDTPTLATTQSGPIVSEEGVKGLKPSTESTTAVDLKKEKTPVKETTSKADTEKEKSPRVVAKELLN</sequence>
<organism evidence="5 6">
    <name type="scientific">Penaeus vannamei</name>
    <name type="common">Whiteleg shrimp</name>
    <name type="synonym">Litopenaeus vannamei</name>
    <dbReference type="NCBI Taxonomy" id="6689"/>
    <lineage>
        <taxon>Eukaryota</taxon>
        <taxon>Metazoa</taxon>
        <taxon>Ecdysozoa</taxon>
        <taxon>Arthropoda</taxon>
        <taxon>Crustacea</taxon>
        <taxon>Multicrustacea</taxon>
        <taxon>Malacostraca</taxon>
        <taxon>Eumalacostraca</taxon>
        <taxon>Eucarida</taxon>
        <taxon>Decapoda</taxon>
        <taxon>Dendrobranchiata</taxon>
        <taxon>Penaeoidea</taxon>
        <taxon>Penaeidae</taxon>
        <taxon>Penaeus</taxon>
    </lineage>
</organism>
<evidence type="ECO:0000313" key="6">
    <source>
        <dbReference type="Proteomes" id="UP000283509"/>
    </source>
</evidence>
<dbReference type="FunFam" id="1.10.510.10:FF:000571">
    <property type="entry name" value="Maternal embryonic leucine zipper kinase"/>
    <property type="match status" value="1"/>
</dbReference>
<keyword evidence="6" id="KW-1185">Reference proteome</keyword>
<feature type="compositionally biased region" description="Basic and acidic residues" evidence="3">
    <location>
        <begin position="848"/>
        <end position="857"/>
    </location>
</feature>
<dbReference type="InterPro" id="IPR000719">
    <property type="entry name" value="Prot_kinase_dom"/>
</dbReference>
<dbReference type="PANTHER" id="PTHR24346">
    <property type="entry name" value="MAP/MICROTUBULE AFFINITY-REGULATING KINASE"/>
    <property type="match status" value="1"/>
</dbReference>
<feature type="domain" description="Protein kinase" evidence="4">
    <location>
        <begin position="1"/>
        <end position="234"/>
    </location>
</feature>
<dbReference type="GO" id="GO:0000226">
    <property type="term" value="P:microtubule cytoskeleton organization"/>
    <property type="evidence" value="ECO:0007669"/>
    <property type="project" value="TreeGrafter"/>
</dbReference>
<dbReference type="STRING" id="6689.A0A423SH05"/>
<feature type="compositionally biased region" description="Basic and acidic residues" evidence="3">
    <location>
        <begin position="723"/>
        <end position="739"/>
    </location>
</feature>
<dbReference type="InterPro" id="IPR011009">
    <property type="entry name" value="Kinase-like_dom_sf"/>
</dbReference>
<dbReference type="EMBL" id="QCYY01003432">
    <property type="protein sequence ID" value="ROT63496.1"/>
    <property type="molecule type" value="Genomic_DNA"/>
</dbReference>
<evidence type="ECO:0000259" key="4">
    <source>
        <dbReference type="PROSITE" id="PS50011"/>
    </source>
</evidence>
<dbReference type="GO" id="GO:0005737">
    <property type="term" value="C:cytoplasm"/>
    <property type="evidence" value="ECO:0007669"/>
    <property type="project" value="TreeGrafter"/>
</dbReference>
<feature type="compositionally biased region" description="Polar residues" evidence="3">
    <location>
        <begin position="871"/>
        <end position="891"/>
    </location>
</feature>
<proteinExistence type="predicted"/>
<feature type="compositionally biased region" description="Basic and acidic residues" evidence="3">
    <location>
        <begin position="363"/>
        <end position="400"/>
    </location>
</feature>
<feature type="region of interest" description="Disordered" evidence="3">
    <location>
        <begin position="848"/>
        <end position="944"/>
    </location>
</feature>
<feature type="compositionally biased region" description="Basic and acidic residues" evidence="3">
    <location>
        <begin position="491"/>
        <end position="503"/>
    </location>
</feature>
<dbReference type="PANTHER" id="PTHR24346:SF93">
    <property type="entry name" value="NUAK FAMILY SNF1-LIKE KINASE 1"/>
    <property type="match status" value="1"/>
</dbReference>
<feature type="compositionally biased region" description="Low complexity" evidence="3">
    <location>
        <begin position="475"/>
        <end position="484"/>
    </location>
</feature>
<gene>
    <name evidence="5" type="ORF">C7M84_018619</name>
</gene>
<comment type="caution">
    <text evidence="5">The sequence shown here is derived from an EMBL/GenBank/DDBJ whole genome shotgun (WGS) entry which is preliminary data.</text>
</comment>
<dbReference type="AlphaFoldDB" id="A0A423SH05"/>
<dbReference type="GO" id="GO:0005524">
    <property type="term" value="F:ATP binding"/>
    <property type="evidence" value="ECO:0007669"/>
    <property type="project" value="UniProtKB-KW"/>
</dbReference>
<dbReference type="SUPFAM" id="SSF56112">
    <property type="entry name" value="Protein kinase-like (PK-like)"/>
    <property type="match status" value="1"/>
</dbReference>
<evidence type="ECO:0000256" key="3">
    <source>
        <dbReference type="SAM" id="MobiDB-lite"/>
    </source>
</evidence>
<dbReference type="GO" id="GO:0050321">
    <property type="term" value="F:tau-protein kinase activity"/>
    <property type="evidence" value="ECO:0007669"/>
    <property type="project" value="TreeGrafter"/>
</dbReference>
<evidence type="ECO:0000256" key="2">
    <source>
        <dbReference type="ARBA" id="ARBA00022840"/>
    </source>
</evidence>
<accession>A0A423SH05</accession>
<dbReference type="Proteomes" id="UP000283509">
    <property type="component" value="Unassembled WGS sequence"/>
</dbReference>
<keyword evidence="5" id="KW-0808">Transferase</keyword>
<feature type="compositionally biased region" description="Basic and acidic residues" evidence="3">
    <location>
        <begin position="408"/>
        <end position="474"/>
    </location>
</feature>
<dbReference type="Pfam" id="PF00069">
    <property type="entry name" value="Pkinase"/>
    <property type="match status" value="1"/>
</dbReference>
<feature type="compositionally biased region" description="Basic and acidic residues" evidence="3">
    <location>
        <begin position="524"/>
        <end position="533"/>
    </location>
</feature>
<dbReference type="PROSITE" id="PS00108">
    <property type="entry name" value="PROTEIN_KINASE_ST"/>
    <property type="match status" value="1"/>
</dbReference>